<protein>
    <submittedName>
        <fullName evidence="8">Glycosyl glycerophosphate transferase</fullName>
    </submittedName>
</protein>
<dbReference type="InterPro" id="IPR043148">
    <property type="entry name" value="TagF_C"/>
</dbReference>
<dbReference type="InterPro" id="IPR001173">
    <property type="entry name" value="Glyco_trans_2-like"/>
</dbReference>
<dbReference type="Gene3D" id="3.90.550.10">
    <property type="entry name" value="Spore Coat Polysaccharide Biosynthesis Protein SpsA, Chain A"/>
    <property type="match status" value="1"/>
</dbReference>
<dbReference type="Pfam" id="PF04464">
    <property type="entry name" value="Glyphos_transf"/>
    <property type="match status" value="1"/>
</dbReference>
<dbReference type="RefSeq" id="WP_020088711.1">
    <property type="nucleotide sequence ID" value="NZ_AZCZ01000011.1"/>
</dbReference>
<dbReference type="OrthoDB" id="9811865at2"/>
<name>A0A0R1GU61_9LACO</name>
<dbReference type="GO" id="GO:0005886">
    <property type="term" value="C:plasma membrane"/>
    <property type="evidence" value="ECO:0007669"/>
    <property type="project" value="UniProtKB-SubCell"/>
</dbReference>
<dbReference type="EMBL" id="AZCZ01000011">
    <property type="protein sequence ID" value="KRK37352.1"/>
    <property type="molecule type" value="Genomic_DNA"/>
</dbReference>
<keyword evidence="4 8" id="KW-0808">Transferase</keyword>
<dbReference type="InterPro" id="IPR043149">
    <property type="entry name" value="TagF_N"/>
</dbReference>
<dbReference type="eggNOG" id="COG1887">
    <property type="taxonomic scope" value="Bacteria"/>
</dbReference>
<dbReference type="SUPFAM" id="SSF53756">
    <property type="entry name" value="UDP-Glycosyltransferase/glycogen phosphorylase"/>
    <property type="match status" value="1"/>
</dbReference>
<feature type="domain" description="Glycosyltransferase 2-like" evidence="7">
    <location>
        <begin position="4"/>
        <end position="97"/>
    </location>
</feature>
<keyword evidence="6" id="KW-0472">Membrane</keyword>
<gene>
    <name evidence="8" type="ORF">FD07_GL000220</name>
</gene>
<dbReference type="PATRIC" id="fig|1267003.4.peg.231"/>
<comment type="caution">
    <text evidence="8">The sequence shown here is derived from an EMBL/GenBank/DDBJ whole genome shotgun (WGS) entry which is preliminary data.</text>
</comment>
<comment type="subcellular location">
    <subcellularLocation>
        <location evidence="1">Cell membrane</location>
        <topology evidence="1">Peripheral membrane protein</topology>
    </subcellularLocation>
</comment>
<evidence type="ECO:0000256" key="2">
    <source>
        <dbReference type="ARBA" id="ARBA00010488"/>
    </source>
</evidence>
<dbReference type="Proteomes" id="UP000051176">
    <property type="component" value="Unassembled WGS sequence"/>
</dbReference>
<keyword evidence="5" id="KW-0777">Teichoic acid biosynthesis</keyword>
<dbReference type="Gene3D" id="3.40.50.12580">
    <property type="match status" value="1"/>
</dbReference>
<dbReference type="SUPFAM" id="SSF53448">
    <property type="entry name" value="Nucleotide-diphospho-sugar transferases"/>
    <property type="match status" value="1"/>
</dbReference>
<evidence type="ECO:0000256" key="5">
    <source>
        <dbReference type="ARBA" id="ARBA00022944"/>
    </source>
</evidence>
<comment type="similarity">
    <text evidence="2">Belongs to the CDP-glycerol glycerophosphotransferase family.</text>
</comment>
<dbReference type="PANTHER" id="PTHR37316:SF3">
    <property type="entry name" value="TEICHOIC ACID GLYCEROL-PHOSPHATE TRANSFERASE"/>
    <property type="match status" value="1"/>
</dbReference>
<evidence type="ECO:0000256" key="6">
    <source>
        <dbReference type="ARBA" id="ARBA00023136"/>
    </source>
</evidence>
<evidence type="ECO:0000256" key="3">
    <source>
        <dbReference type="ARBA" id="ARBA00022475"/>
    </source>
</evidence>
<accession>A0A0R1GU61</accession>
<evidence type="ECO:0000256" key="1">
    <source>
        <dbReference type="ARBA" id="ARBA00004202"/>
    </source>
</evidence>
<organism evidence="8 9">
    <name type="scientific">Levilactobacillus parabrevis ATCC 53295</name>
    <dbReference type="NCBI Taxonomy" id="1267003"/>
    <lineage>
        <taxon>Bacteria</taxon>
        <taxon>Bacillati</taxon>
        <taxon>Bacillota</taxon>
        <taxon>Bacilli</taxon>
        <taxon>Lactobacillales</taxon>
        <taxon>Lactobacillaceae</taxon>
        <taxon>Levilactobacillus</taxon>
    </lineage>
</organism>
<evidence type="ECO:0000259" key="7">
    <source>
        <dbReference type="Pfam" id="PF00535"/>
    </source>
</evidence>
<proteinExistence type="inferred from homology"/>
<keyword evidence="9" id="KW-1185">Reference proteome</keyword>
<dbReference type="Gene3D" id="3.40.50.11820">
    <property type="match status" value="1"/>
</dbReference>
<evidence type="ECO:0000313" key="9">
    <source>
        <dbReference type="Proteomes" id="UP000051176"/>
    </source>
</evidence>
<sequence>MKFSIITPCQPAELSQLLELRQNLVNQTTHDFEWLIALNTPLDLTTPDWQLPFAVHQVSFDGSTLGAARNAAMATAVGDWLVFVDSDDYLTANALAEVSAIQPLSADTLADLYQYPTYEPHTSFVASQEQAPIADSLPKWGGPKRRQLKNRAVNLNEAMLNQLSSDQQLAPVAANWLQHKYVRCTGDDRWAQFNRQLKITGKVIDRRLVQDNQLVFDTSNALYPDYAFLTQVMARTSSYLRLADPTYIRVKHNDPINQPSVHQLEAPDRWQQRLAAWHTSLANISDEGLHLAFSRYCLNRIHRYLYMALATGATVDDDDTSTISNVPQLITQLHDFLQLVDAEALGEISMLSRHILNKIRRQPVYPHHAINRIVHLRQLGRVIKHRGRGITRLSYMWWFTKLPIKPKTILYESFLGRNFSDSPKAVYNYLQANYPGQFKHVWISNPGVTGMPDKRPNTIVVKRFGWRYMYYLATAKFQVINMRQPKWFVKRPSTKFLATWHGTPLKHLVFDMDNVASANPLYKQIFFQQSRQWDYLVTANQFSVDVFEHAFMYPVEKMLKSGYPRNDILSAPDRDARARQIKEQLGIPQDKKIILYAPTWRDDDYYGVGDYKFTLKLDINRLRRELCDEYVLVLRTHYFITEHLDTTGFGDFVYNESSYDDIAELYLISDVLITDYSSVFFDYAILKRPILYFVYDYEKYGSVLRGFYLDMEKDLPGPLLKTNDDVLAALHNLPQVTRDYAAAYQTFSQRFNVWEDGHATQRVVDAFFDQDDLK</sequence>
<keyword evidence="3" id="KW-1003">Cell membrane</keyword>
<dbReference type="InterPro" id="IPR051612">
    <property type="entry name" value="Teichoic_Acid_Biosynth"/>
</dbReference>
<dbReference type="InterPro" id="IPR029044">
    <property type="entry name" value="Nucleotide-diphossugar_trans"/>
</dbReference>
<dbReference type="AlphaFoldDB" id="A0A0R1GU61"/>
<dbReference type="PANTHER" id="PTHR37316">
    <property type="entry name" value="TEICHOIC ACID GLYCEROL-PHOSPHATE PRIMASE"/>
    <property type="match status" value="1"/>
</dbReference>
<dbReference type="GO" id="GO:0019350">
    <property type="term" value="P:teichoic acid biosynthetic process"/>
    <property type="evidence" value="ECO:0007669"/>
    <property type="project" value="UniProtKB-KW"/>
</dbReference>
<evidence type="ECO:0000256" key="4">
    <source>
        <dbReference type="ARBA" id="ARBA00022679"/>
    </source>
</evidence>
<dbReference type="InterPro" id="IPR007554">
    <property type="entry name" value="Glycerophosphate_synth"/>
</dbReference>
<dbReference type="GO" id="GO:0047355">
    <property type="term" value="F:CDP-glycerol glycerophosphotransferase activity"/>
    <property type="evidence" value="ECO:0007669"/>
    <property type="project" value="InterPro"/>
</dbReference>
<reference evidence="8 9" key="1">
    <citation type="journal article" date="2015" name="Genome Announc.">
        <title>Expanding the biotechnology potential of lactobacilli through comparative genomics of 213 strains and associated genera.</title>
        <authorList>
            <person name="Sun Z."/>
            <person name="Harris H.M."/>
            <person name="McCann A."/>
            <person name="Guo C."/>
            <person name="Argimon S."/>
            <person name="Zhang W."/>
            <person name="Yang X."/>
            <person name="Jeffery I.B."/>
            <person name="Cooney J.C."/>
            <person name="Kagawa T.F."/>
            <person name="Liu W."/>
            <person name="Song Y."/>
            <person name="Salvetti E."/>
            <person name="Wrobel A."/>
            <person name="Rasinkangas P."/>
            <person name="Parkhill J."/>
            <person name="Rea M.C."/>
            <person name="O'Sullivan O."/>
            <person name="Ritari J."/>
            <person name="Douillard F.P."/>
            <person name="Paul Ross R."/>
            <person name="Yang R."/>
            <person name="Briner A.E."/>
            <person name="Felis G.E."/>
            <person name="de Vos W.M."/>
            <person name="Barrangou R."/>
            <person name="Klaenhammer T.R."/>
            <person name="Caufield P.W."/>
            <person name="Cui Y."/>
            <person name="Zhang H."/>
            <person name="O'Toole P.W."/>
        </authorList>
    </citation>
    <scope>NUCLEOTIDE SEQUENCE [LARGE SCALE GENOMIC DNA]</scope>
    <source>
        <strain evidence="8 9">ATCC 53295</strain>
    </source>
</reference>
<dbReference type="Pfam" id="PF00535">
    <property type="entry name" value="Glycos_transf_2"/>
    <property type="match status" value="1"/>
</dbReference>
<dbReference type="STRING" id="357278.IV61_GL001892"/>
<evidence type="ECO:0000313" key="8">
    <source>
        <dbReference type="EMBL" id="KRK37352.1"/>
    </source>
</evidence>